<dbReference type="EMBL" id="JAJAQI010000008">
    <property type="protein sequence ID" value="MCB4821513.1"/>
    <property type="molecule type" value="Genomic_DNA"/>
</dbReference>
<name>A0A9X1L9V4_9PROT</name>
<evidence type="ECO:0000313" key="1">
    <source>
        <dbReference type="EMBL" id="MCB4821513.1"/>
    </source>
</evidence>
<dbReference type="RefSeq" id="WP_226606341.1">
    <property type="nucleotide sequence ID" value="NZ_JAJAQI010000008.1"/>
</dbReference>
<comment type="caution">
    <text evidence="1">The sequence shown here is derived from an EMBL/GenBank/DDBJ whole genome shotgun (WGS) entry which is preliminary data.</text>
</comment>
<proteinExistence type="predicted"/>
<sequence length="84" mass="8923">MHFLRILGVGPGRRQEAIAAALLEQRTLTALYNTRGRPEGASLDHLRAALDAAVAAAYGFPADIAEEEALSRLLALNQARAGRG</sequence>
<protein>
    <submittedName>
        <fullName evidence="1">Uncharacterized protein</fullName>
    </submittedName>
</protein>
<dbReference type="Proteomes" id="UP001139311">
    <property type="component" value="Unassembled WGS sequence"/>
</dbReference>
<reference evidence="1" key="1">
    <citation type="submission" date="2021-10" db="EMBL/GenBank/DDBJ databases">
        <title>Roseicella aerolatum sp. nov., isolated from aerosols of e-waste dismantling site.</title>
        <authorList>
            <person name="Qin T."/>
        </authorList>
    </citation>
    <scope>NUCLEOTIDE SEQUENCE</scope>
    <source>
        <strain evidence="1">GB24</strain>
    </source>
</reference>
<dbReference type="AlphaFoldDB" id="A0A9X1L9V4"/>
<gene>
    <name evidence="1" type="ORF">LHA35_07185</name>
</gene>
<keyword evidence="2" id="KW-1185">Reference proteome</keyword>
<evidence type="ECO:0000313" key="2">
    <source>
        <dbReference type="Proteomes" id="UP001139311"/>
    </source>
</evidence>
<organism evidence="1 2">
    <name type="scientific">Roseicella aerolata</name>
    <dbReference type="NCBI Taxonomy" id="2883479"/>
    <lineage>
        <taxon>Bacteria</taxon>
        <taxon>Pseudomonadati</taxon>
        <taxon>Pseudomonadota</taxon>
        <taxon>Alphaproteobacteria</taxon>
        <taxon>Acetobacterales</taxon>
        <taxon>Roseomonadaceae</taxon>
        <taxon>Roseicella</taxon>
    </lineage>
</organism>
<accession>A0A9X1L9V4</accession>